<keyword evidence="1" id="KW-0472">Membrane</keyword>
<dbReference type="EMBL" id="MGAR01000004">
    <property type="protein sequence ID" value="OGK52647.1"/>
    <property type="molecule type" value="Genomic_DNA"/>
</dbReference>
<protein>
    <recommendedName>
        <fullName evidence="4">DUF948 domain-containing protein</fullName>
    </recommendedName>
</protein>
<reference evidence="2 3" key="1">
    <citation type="journal article" date="2016" name="Nat. Commun.">
        <title>Thousands of microbial genomes shed light on interconnected biogeochemical processes in an aquifer system.</title>
        <authorList>
            <person name="Anantharaman K."/>
            <person name="Brown C.T."/>
            <person name="Hug L.A."/>
            <person name="Sharon I."/>
            <person name="Castelle C.J."/>
            <person name="Probst A.J."/>
            <person name="Thomas B.C."/>
            <person name="Singh A."/>
            <person name="Wilkins M.J."/>
            <person name="Karaoz U."/>
            <person name="Brodie E.L."/>
            <person name="Williams K.H."/>
            <person name="Hubbard S.S."/>
            <person name="Banfield J.F."/>
        </authorList>
    </citation>
    <scope>NUCLEOTIDE SEQUENCE [LARGE SCALE GENOMIC DNA]</scope>
</reference>
<dbReference type="Proteomes" id="UP000176480">
    <property type="component" value="Unassembled WGS sequence"/>
</dbReference>
<gene>
    <name evidence="2" type="ORF">A2966_02275</name>
</gene>
<dbReference type="AlphaFoldDB" id="A0A1F7JAL3"/>
<dbReference type="STRING" id="1802067.A2966_02275"/>
<evidence type="ECO:0000256" key="1">
    <source>
        <dbReference type="SAM" id="Phobius"/>
    </source>
</evidence>
<evidence type="ECO:0000313" key="2">
    <source>
        <dbReference type="EMBL" id="OGK52647.1"/>
    </source>
</evidence>
<proteinExistence type="predicted"/>
<evidence type="ECO:0000313" key="3">
    <source>
        <dbReference type="Proteomes" id="UP000176480"/>
    </source>
</evidence>
<comment type="caution">
    <text evidence="2">The sequence shown here is derived from an EMBL/GenBank/DDBJ whole genome shotgun (WGS) entry which is preliminary data.</text>
</comment>
<sequence>MDTLQILLVIVLSLTTLILTIVGIQLMFVLTEARSALKKLNKIIHSFDTVGMNLHQGLGEIAGFINGIKSVIKILEVTSSKKNESSKQ</sequence>
<name>A0A1F7JAL3_9BACT</name>
<evidence type="ECO:0008006" key="4">
    <source>
        <dbReference type="Google" id="ProtNLM"/>
    </source>
</evidence>
<organism evidence="2 3">
    <name type="scientific">Candidatus Roizmanbacteria bacterium RIFCSPLOWO2_01_FULL_41_22</name>
    <dbReference type="NCBI Taxonomy" id="1802067"/>
    <lineage>
        <taxon>Bacteria</taxon>
        <taxon>Candidatus Roizmaniibacteriota</taxon>
    </lineage>
</organism>
<feature type="transmembrane region" description="Helical" evidence="1">
    <location>
        <begin position="6"/>
        <end position="30"/>
    </location>
</feature>
<keyword evidence="1" id="KW-0812">Transmembrane</keyword>
<keyword evidence="1" id="KW-1133">Transmembrane helix</keyword>
<accession>A0A1F7JAL3</accession>